<feature type="compositionally biased region" description="Polar residues" evidence="7">
    <location>
        <begin position="27"/>
        <end position="37"/>
    </location>
</feature>
<feature type="transmembrane region" description="Helical" evidence="8">
    <location>
        <begin position="128"/>
        <end position="149"/>
    </location>
</feature>
<gene>
    <name evidence="10" type="ORF">DAKH74_023150</name>
</gene>
<comment type="similarity">
    <text evidence="6">Belongs to the major facilitator superfamily. CAR1 family.</text>
</comment>
<evidence type="ECO:0000256" key="2">
    <source>
        <dbReference type="ARBA" id="ARBA00022448"/>
    </source>
</evidence>
<feature type="transmembrane region" description="Helical" evidence="8">
    <location>
        <begin position="410"/>
        <end position="429"/>
    </location>
</feature>
<feature type="transmembrane region" description="Helical" evidence="8">
    <location>
        <begin position="161"/>
        <end position="179"/>
    </location>
</feature>
<comment type="subcellular location">
    <subcellularLocation>
        <location evidence="1">Membrane</location>
        <topology evidence="1">Multi-pass membrane protein</topology>
    </subcellularLocation>
</comment>
<evidence type="ECO:0000313" key="11">
    <source>
        <dbReference type="Proteomes" id="UP001377567"/>
    </source>
</evidence>
<dbReference type="Proteomes" id="UP001377567">
    <property type="component" value="Unassembled WGS sequence"/>
</dbReference>
<evidence type="ECO:0000256" key="7">
    <source>
        <dbReference type="SAM" id="MobiDB-lite"/>
    </source>
</evidence>
<evidence type="ECO:0000256" key="3">
    <source>
        <dbReference type="ARBA" id="ARBA00022692"/>
    </source>
</evidence>
<sequence length="537" mass="58453">MSVTQKDQGPAGSSVSKSDSLFRDVESTGSSSNSVTPIISAPSEKEDTVPYSRFTKSQKWGLVAQCAFTGFFSSIAGAIYYPALTIIEDDFHITPEQANITIVVYFLFQGISPSIMGSMADTYGRRPIVCTSVLVYCCACVGLACAQNYSQIIGLRCLQAAGIAPVIAINSGICGDFAVKAERGGYVGYVSGFIVIGFAFGAIIGAGLTSTWTWRAIFWFLTVGSGICFISTFVFLPETKRTIVGNGSITPKSYLNKAPALALPSVRRKMHLDNPDYDSLEEPQKVKSFAVLEILKSHQILILLSVSALQYSCWTTHQAALTTALSKRYHLGVTQIGLCYLPNGICSLISMVVCGKYLNYSYRKSVSSYKTWLENERQTLLKENANDNAAVDKIINADPYYSFNICRARLQPAFVTLLLANFGYIAYGWCIETTSPLASVLVTSGFASLFSSCILTMATTLCVDVYPELSSTASGCLNLFRCVTSAIFIACLDRMIKKMNYGGVFTFMGCLSLVSSLLLLIVIKDGKRLFFESDIEL</sequence>
<dbReference type="PANTHER" id="PTHR23502">
    <property type="entry name" value="MAJOR FACILITATOR SUPERFAMILY"/>
    <property type="match status" value="1"/>
</dbReference>
<evidence type="ECO:0000256" key="5">
    <source>
        <dbReference type="ARBA" id="ARBA00023136"/>
    </source>
</evidence>
<dbReference type="PANTHER" id="PTHR23502:SF51">
    <property type="entry name" value="QUINIDINE RESISTANCE PROTEIN 1-RELATED"/>
    <property type="match status" value="1"/>
</dbReference>
<dbReference type="InterPro" id="IPR036259">
    <property type="entry name" value="MFS_trans_sf"/>
</dbReference>
<feature type="transmembrane region" description="Helical" evidence="8">
    <location>
        <begin position="502"/>
        <end position="523"/>
    </location>
</feature>
<comment type="caution">
    <text evidence="10">The sequence shown here is derived from an EMBL/GenBank/DDBJ whole genome shotgun (WGS) entry which is preliminary data.</text>
</comment>
<dbReference type="PROSITE" id="PS50850">
    <property type="entry name" value="MFS"/>
    <property type="match status" value="1"/>
</dbReference>
<keyword evidence="5 8" id="KW-0472">Membrane</keyword>
<dbReference type="Pfam" id="PF07690">
    <property type="entry name" value="MFS_1"/>
    <property type="match status" value="1"/>
</dbReference>
<organism evidence="10 11">
    <name type="scientific">Maudiozyma humilis</name>
    <name type="common">Sour dough yeast</name>
    <name type="synonym">Kazachstania humilis</name>
    <dbReference type="NCBI Taxonomy" id="51915"/>
    <lineage>
        <taxon>Eukaryota</taxon>
        <taxon>Fungi</taxon>
        <taxon>Dikarya</taxon>
        <taxon>Ascomycota</taxon>
        <taxon>Saccharomycotina</taxon>
        <taxon>Saccharomycetes</taxon>
        <taxon>Saccharomycetales</taxon>
        <taxon>Saccharomycetaceae</taxon>
        <taxon>Maudiozyma</taxon>
    </lineage>
</organism>
<dbReference type="Gene3D" id="1.20.1250.20">
    <property type="entry name" value="MFS general substrate transporter like domains"/>
    <property type="match status" value="1"/>
</dbReference>
<dbReference type="InterPro" id="IPR011701">
    <property type="entry name" value="MFS"/>
</dbReference>
<feature type="transmembrane region" description="Helical" evidence="8">
    <location>
        <begin position="98"/>
        <end position="116"/>
    </location>
</feature>
<proteinExistence type="inferred from homology"/>
<evidence type="ECO:0000256" key="4">
    <source>
        <dbReference type="ARBA" id="ARBA00022989"/>
    </source>
</evidence>
<dbReference type="SUPFAM" id="SSF103473">
    <property type="entry name" value="MFS general substrate transporter"/>
    <property type="match status" value="1"/>
</dbReference>
<feature type="transmembrane region" description="Helical" evidence="8">
    <location>
        <begin position="478"/>
        <end position="496"/>
    </location>
</feature>
<feature type="region of interest" description="Disordered" evidence="7">
    <location>
        <begin position="1"/>
        <end position="39"/>
    </location>
</feature>
<protein>
    <recommendedName>
        <fullName evidence="9">Major facilitator superfamily (MFS) profile domain-containing protein</fullName>
    </recommendedName>
</protein>
<feature type="transmembrane region" description="Helical" evidence="8">
    <location>
        <begin position="62"/>
        <end position="83"/>
    </location>
</feature>
<evidence type="ECO:0000259" key="9">
    <source>
        <dbReference type="PROSITE" id="PS50850"/>
    </source>
</evidence>
<name>A0AAV5RZ16_MAUHU</name>
<evidence type="ECO:0000313" key="10">
    <source>
        <dbReference type="EMBL" id="GMM55699.1"/>
    </source>
</evidence>
<keyword evidence="4 8" id="KW-1133">Transmembrane helix</keyword>
<feature type="compositionally biased region" description="Polar residues" evidence="7">
    <location>
        <begin position="1"/>
        <end position="19"/>
    </location>
</feature>
<feature type="transmembrane region" description="Helical" evidence="8">
    <location>
        <begin position="441"/>
        <end position="466"/>
    </location>
</feature>
<dbReference type="GO" id="GO:0022857">
    <property type="term" value="F:transmembrane transporter activity"/>
    <property type="evidence" value="ECO:0007669"/>
    <property type="project" value="InterPro"/>
</dbReference>
<evidence type="ECO:0000256" key="6">
    <source>
        <dbReference type="ARBA" id="ARBA00038347"/>
    </source>
</evidence>
<reference evidence="10 11" key="1">
    <citation type="journal article" date="2023" name="Elife">
        <title>Identification of key yeast species and microbe-microbe interactions impacting larval growth of Drosophila in the wild.</title>
        <authorList>
            <person name="Mure A."/>
            <person name="Sugiura Y."/>
            <person name="Maeda R."/>
            <person name="Honda K."/>
            <person name="Sakurai N."/>
            <person name="Takahashi Y."/>
            <person name="Watada M."/>
            <person name="Katoh T."/>
            <person name="Gotoh A."/>
            <person name="Gotoh Y."/>
            <person name="Taniguchi I."/>
            <person name="Nakamura K."/>
            <person name="Hayashi T."/>
            <person name="Katayama T."/>
            <person name="Uemura T."/>
            <person name="Hattori Y."/>
        </authorList>
    </citation>
    <scope>NUCLEOTIDE SEQUENCE [LARGE SCALE GENOMIC DNA]</scope>
    <source>
        <strain evidence="10 11">KH-74</strain>
    </source>
</reference>
<evidence type="ECO:0000256" key="8">
    <source>
        <dbReference type="SAM" id="Phobius"/>
    </source>
</evidence>
<feature type="transmembrane region" description="Helical" evidence="8">
    <location>
        <begin position="216"/>
        <end position="236"/>
    </location>
</feature>
<dbReference type="GO" id="GO:0005886">
    <property type="term" value="C:plasma membrane"/>
    <property type="evidence" value="ECO:0007669"/>
    <property type="project" value="TreeGrafter"/>
</dbReference>
<feature type="domain" description="Major facilitator superfamily (MFS) profile" evidence="9">
    <location>
        <begin position="62"/>
        <end position="527"/>
    </location>
</feature>
<evidence type="ECO:0000256" key="1">
    <source>
        <dbReference type="ARBA" id="ARBA00004141"/>
    </source>
</evidence>
<keyword evidence="11" id="KW-1185">Reference proteome</keyword>
<accession>A0AAV5RZ16</accession>
<dbReference type="AlphaFoldDB" id="A0AAV5RZ16"/>
<dbReference type="EMBL" id="BTGD01000005">
    <property type="protein sequence ID" value="GMM55699.1"/>
    <property type="molecule type" value="Genomic_DNA"/>
</dbReference>
<dbReference type="InterPro" id="IPR020846">
    <property type="entry name" value="MFS_dom"/>
</dbReference>
<keyword evidence="3 8" id="KW-0812">Transmembrane</keyword>
<feature type="transmembrane region" description="Helical" evidence="8">
    <location>
        <begin position="186"/>
        <end position="210"/>
    </location>
</feature>
<keyword evidence="2" id="KW-0813">Transport</keyword>